<dbReference type="PANTHER" id="PTHR36740">
    <property type="entry name" value="PRC DOMAIN-CONTAINING PROTEIN"/>
    <property type="match status" value="1"/>
</dbReference>
<dbReference type="PANTHER" id="PTHR36740:SF1">
    <property type="entry name" value="PRC-BARREL DOMAIN-CONTAINING PROTEIN"/>
    <property type="match status" value="1"/>
</dbReference>
<protein>
    <recommendedName>
        <fullName evidence="4">PRC-barrel domain-containing protein</fullName>
    </recommendedName>
</protein>
<comment type="caution">
    <text evidence="2">The sequence shown here is derived from an EMBL/GenBank/DDBJ whole genome shotgun (WGS) entry which is preliminary data.</text>
</comment>
<sequence length="474" mass="52044">GLPLLNQNQQACRFVVPASLNLNFAKSRGFFFCSFSQTMCDSVSSTSLLLPFYSIGSPNSSFSRCTCIPRIVRTPQIFTCNWDRASSRNGGSPLISACFRSNEAETKIRRNSIPTESSEYDFYGELGFMEKGKEQIELETAPDDKIEKGKSKREKRIDIGSGTKVDGPSDDPSVSSGVNFIEFNGENGAESVGRLKDENLVRTEEGCDGVGSKLEELEQSNVGSIDARRGRQLTKRSNLLAKQVISIQSALSLGFVSQLWVDTVSWVVLIIEVRPNLLSGELERFFLEDISQVGDVVLIPDENVMENELKMVGLETLVGYNVVTPGRQNIGKVRGYNFSINSGAVESLELDSFGMSIIPSSLVSTYALLVEDVLEVVSDTVVVHEAAASSIQRLTKGFWDSQKLGSPLMSLEIILISKDNQFNLIMVGASEEALIVGSSAQKQESVQMTGSFLWIIYDLLGVKLRRCFNLIVIG</sequence>
<feature type="region of interest" description="Disordered" evidence="1">
    <location>
        <begin position="139"/>
        <end position="172"/>
    </location>
</feature>
<accession>A0A7J7HNI1</accession>
<organism evidence="2 3">
    <name type="scientific">Camellia sinensis</name>
    <name type="common">Tea plant</name>
    <name type="synonym">Thea sinensis</name>
    <dbReference type="NCBI Taxonomy" id="4442"/>
    <lineage>
        <taxon>Eukaryota</taxon>
        <taxon>Viridiplantae</taxon>
        <taxon>Streptophyta</taxon>
        <taxon>Embryophyta</taxon>
        <taxon>Tracheophyta</taxon>
        <taxon>Spermatophyta</taxon>
        <taxon>Magnoliopsida</taxon>
        <taxon>eudicotyledons</taxon>
        <taxon>Gunneridae</taxon>
        <taxon>Pentapetalae</taxon>
        <taxon>asterids</taxon>
        <taxon>Ericales</taxon>
        <taxon>Theaceae</taxon>
        <taxon>Camellia</taxon>
    </lineage>
</organism>
<gene>
    <name evidence="2" type="ORF">HYC85_006392</name>
</gene>
<feature type="compositionally biased region" description="Basic and acidic residues" evidence="1">
    <location>
        <begin position="139"/>
        <end position="149"/>
    </location>
</feature>
<reference evidence="3" key="1">
    <citation type="journal article" date="2020" name="Nat. Commun.">
        <title>Genome assembly of wild tea tree DASZ reveals pedigree and selection history of tea varieties.</title>
        <authorList>
            <person name="Zhang W."/>
            <person name="Zhang Y."/>
            <person name="Qiu H."/>
            <person name="Guo Y."/>
            <person name="Wan H."/>
            <person name="Zhang X."/>
            <person name="Scossa F."/>
            <person name="Alseekh S."/>
            <person name="Zhang Q."/>
            <person name="Wang P."/>
            <person name="Xu L."/>
            <person name="Schmidt M.H."/>
            <person name="Jia X."/>
            <person name="Li D."/>
            <person name="Zhu A."/>
            <person name="Guo F."/>
            <person name="Chen W."/>
            <person name="Ni D."/>
            <person name="Usadel B."/>
            <person name="Fernie A.R."/>
            <person name="Wen W."/>
        </authorList>
    </citation>
    <scope>NUCLEOTIDE SEQUENCE [LARGE SCALE GENOMIC DNA]</scope>
    <source>
        <strain evidence="3">cv. G240</strain>
    </source>
</reference>
<name>A0A7J7HNI1_CAMSI</name>
<dbReference type="EMBL" id="JACBKZ010000003">
    <property type="protein sequence ID" value="KAF5953536.1"/>
    <property type="molecule type" value="Genomic_DNA"/>
</dbReference>
<dbReference type="Proteomes" id="UP000593564">
    <property type="component" value="Unassembled WGS sequence"/>
</dbReference>
<feature type="non-terminal residue" evidence="2">
    <location>
        <position position="474"/>
    </location>
</feature>
<evidence type="ECO:0008006" key="4">
    <source>
        <dbReference type="Google" id="ProtNLM"/>
    </source>
</evidence>
<keyword evidence="3" id="KW-1185">Reference proteome</keyword>
<dbReference type="AlphaFoldDB" id="A0A7J7HNI1"/>
<proteinExistence type="predicted"/>
<evidence type="ECO:0000313" key="2">
    <source>
        <dbReference type="EMBL" id="KAF5953536.1"/>
    </source>
</evidence>
<evidence type="ECO:0000256" key="1">
    <source>
        <dbReference type="SAM" id="MobiDB-lite"/>
    </source>
</evidence>
<evidence type="ECO:0000313" key="3">
    <source>
        <dbReference type="Proteomes" id="UP000593564"/>
    </source>
</evidence>
<reference evidence="2 3" key="2">
    <citation type="submission" date="2020-07" db="EMBL/GenBank/DDBJ databases">
        <title>Genome assembly of wild tea tree DASZ reveals pedigree and selection history of tea varieties.</title>
        <authorList>
            <person name="Zhang W."/>
        </authorList>
    </citation>
    <scope>NUCLEOTIDE SEQUENCE [LARGE SCALE GENOMIC DNA]</scope>
    <source>
        <strain evidence="3">cv. G240</strain>
        <tissue evidence="2">Leaf</tissue>
    </source>
</reference>